<evidence type="ECO:0000256" key="2">
    <source>
        <dbReference type="ARBA" id="ARBA00022946"/>
    </source>
</evidence>
<evidence type="ECO:0000256" key="4">
    <source>
        <dbReference type="ARBA" id="ARBA00093447"/>
    </source>
</evidence>
<name>A0A6A5X5Y4_9PLEO</name>
<dbReference type="InterPro" id="IPR027266">
    <property type="entry name" value="TrmE/GcvT-like"/>
</dbReference>
<evidence type="ECO:0000256" key="3">
    <source>
        <dbReference type="ARBA" id="ARBA00023128"/>
    </source>
</evidence>
<dbReference type="InterPro" id="IPR017703">
    <property type="entry name" value="YgfZ/GCV_T_CS"/>
</dbReference>
<dbReference type="Gene3D" id="3.30.1360.120">
    <property type="entry name" value="Probable tRNA modification gtpase trme, domain 1"/>
    <property type="match status" value="1"/>
</dbReference>
<gene>
    <name evidence="7" type="ORF">BU24DRAFT_429408</name>
</gene>
<sequence length="459" mass="50718">MSVRPNSASFICTSCSRALRLKQIPTRLNINAPALSATYASAATLNPLRPTERILSSRFIFERTSSKTRIYAQTNRNYASSVHDTIDATGAPQSSADIGPVAKYGLVQLSHRHLISLAGPDAAKFLQGLITNSVDPHNGEPFYSAFLDARGRVLWDIFVWPNSVEGTGGGDWSCFIDVDGQEVDTVLRHLKKHKLRSKVTLKHVPREEHNLWTAWGAESQGVIDSSNFVSGLVDPRADGFGIRLLHEGPPDTVSREDQVLDLRQYQIRRYMLGIPEGQAEIARESALPLEYNIDLSRGINFKKGCYVGQELTIRTKHTGIVRKRILPVQLYRSGEEMPISLPSTDPAARFDPQWSEDVSSGVDIKQLDENGSIKKGRAAGKLIASVGNVGLALCRLEMMTPLRVSAEGGTFKPGMEFGLQADGAEGSTSQPIRIKAFVPEWLIEREKEVWDKGRQRGQE</sequence>
<dbReference type="GeneID" id="54287122"/>
<comment type="similarity">
    <text evidence="4">Belongs to the GcvT family. CAF17/IBA57 subfamily.</text>
</comment>
<dbReference type="RefSeq" id="XP_033376727.1">
    <property type="nucleotide sequence ID" value="XM_033529725.1"/>
</dbReference>
<dbReference type="Pfam" id="PF25455">
    <property type="entry name" value="Beta-barrel_CAF17_C"/>
    <property type="match status" value="1"/>
</dbReference>
<dbReference type="InterPro" id="IPR057460">
    <property type="entry name" value="CAF17_C"/>
</dbReference>
<comment type="subcellular location">
    <subcellularLocation>
        <location evidence="1">Mitochondrion matrix</location>
    </subcellularLocation>
</comment>
<dbReference type="InterPro" id="IPR045179">
    <property type="entry name" value="YgfZ/GcvT"/>
</dbReference>
<dbReference type="SUPFAM" id="SSF103025">
    <property type="entry name" value="Folate-binding domain"/>
    <property type="match status" value="1"/>
</dbReference>
<dbReference type="PANTHER" id="PTHR22602:SF0">
    <property type="entry name" value="TRANSFERASE CAF17, MITOCHONDRIAL-RELATED"/>
    <property type="match status" value="1"/>
</dbReference>
<keyword evidence="8" id="KW-1185">Reference proteome</keyword>
<dbReference type="GO" id="GO:0005759">
    <property type="term" value="C:mitochondrial matrix"/>
    <property type="evidence" value="ECO:0007669"/>
    <property type="project" value="UniProtKB-SubCell"/>
</dbReference>
<dbReference type="GO" id="GO:0016226">
    <property type="term" value="P:iron-sulfur cluster assembly"/>
    <property type="evidence" value="ECO:0007669"/>
    <property type="project" value="TreeGrafter"/>
</dbReference>
<evidence type="ECO:0000256" key="1">
    <source>
        <dbReference type="ARBA" id="ARBA00004305"/>
    </source>
</evidence>
<dbReference type="PANTHER" id="PTHR22602">
    <property type="entry name" value="TRANSFERASE CAF17, MITOCHONDRIAL-RELATED"/>
    <property type="match status" value="1"/>
</dbReference>
<evidence type="ECO:0000256" key="5">
    <source>
        <dbReference type="ARBA" id="ARBA00093637"/>
    </source>
</evidence>
<organism evidence="7 8">
    <name type="scientific">Aaosphaeria arxii CBS 175.79</name>
    <dbReference type="NCBI Taxonomy" id="1450172"/>
    <lineage>
        <taxon>Eukaryota</taxon>
        <taxon>Fungi</taxon>
        <taxon>Dikarya</taxon>
        <taxon>Ascomycota</taxon>
        <taxon>Pezizomycotina</taxon>
        <taxon>Dothideomycetes</taxon>
        <taxon>Pleosporomycetidae</taxon>
        <taxon>Pleosporales</taxon>
        <taxon>Pleosporales incertae sedis</taxon>
        <taxon>Aaosphaeria</taxon>
    </lineage>
</organism>
<proteinExistence type="inferred from homology"/>
<protein>
    <recommendedName>
        <fullName evidence="5">Iron-sulfur cluster assembly factor IBA57 homolog, mitochondrial</fullName>
    </recommendedName>
</protein>
<keyword evidence="2" id="KW-0809">Transit peptide</keyword>
<keyword evidence="7" id="KW-0808">Transferase</keyword>
<keyword evidence="7" id="KW-0489">Methyltransferase</keyword>
<dbReference type="EMBL" id="ML978084">
    <property type="protein sequence ID" value="KAF2008388.1"/>
    <property type="molecule type" value="Genomic_DNA"/>
</dbReference>
<keyword evidence="3" id="KW-0496">Mitochondrion</keyword>
<dbReference type="NCBIfam" id="TIGR03317">
    <property type="entry name" value="ygfZ_signature"/>
    <property type="match status" value="1"/>
</dbReference>
<evidence type="ECO:0000313" key="8">
    <source>
        <dbReference type="Proteomes" id="UP000799778"/>
    </source>
</evidence>
<reference evidence="7" key="1">
    <citation type="journal article" date="2020" name="Stud. Mycol.">
        <title>101 Dothideomycetes genomes: a test case for predicting lifestyles and emergence of pathogens.</title>
        <authorList>
            <person name="Haridas S."/>
            <person name="Albert R."/>
            <person name="Binder M."/>
            <person name="Bloem J."/>
            <person name="Labutti K."/>
            <person name="Salamov A."/>
            <person name="Andreopoulos B."/>
            <person name="Baker S."/>
            <person name="Barry K."/>
            <person name="Bills G."/>
            <person name="Bluhm B."/>
            <person name="Cannon C."/>
            <person name="Castanera R."/>
            <person name="Culley D."/>
            <person name="Daum C."/>
            <person name="Ezra D."/>
            <person name="Gonzalez J."/>
            <person name="Henrissat B."/>
            <person name="Kuo A."/>
            <person name="Liang C."/>
            <person name="Lipzen A."/>
            <person name="Lutzoni F."/>
            <person name="Magnuson J."/>
            <person name="Mondo S."/>
            <person name="Nolan M."/>
            <person name="Ohm R."/>
            <person name="Pangilinan J."/>
            <person name="Park H.-J."/>
            <person name="Ramirez L."/>
            <person name="Alfaro M."/>
            <person name="Sun H."/>
            <person name="Tritt A."/>
            <person name="Yoshinaga Y."/>
            <person name="Zwiers L.-H."/>
            <person name="Turgeon B."/>
            <person name="Goodwin S."/>
            <person name="Spatafora J."/>
            <person name="Crous P."/>
            <person name="Grigoriev I."/>
        </authorList>
    </citation>
    <scope>NUCLEOTIDE SEQUENCE</scope>
    <source>
        <strain evidence="7">CBS 175.79</strain>
    </source>
</reference>
<feature type="domain" description="CAF17 C-terminal" evidence="6">
    <location>
        <begin position="322"/>
        <end position="441"/>
    </location>
</feature>
<dbReference type="Proteomes" id="UP000799778">
    <property type="component" value="Unassembled WGS sequence"/>
</dbReference>
<dbReference type="GO" id="GO:0032259">
    <property type="term" value="P:methylation"/>
    <property type="evidence" value="ECO:0007669"/>
    <property type="project" value="UniProtKB-KW"/>
</dbReference>
<accession>A0A6A5X5Y4</accession>
<evidence type="ECO:0000313" key="7">
    <source>
        <dbReference type="EMBL" id="KAF2008388.1"/>
    </source>
</evidence>
<dbReference type="AlphaFoldDB" id="A0A6A5X5Y4"/>
<dbReference type="GO" id="GO:0008168">
    <property type="term" value="F:methyltransferase activity"/>
    <property type="evidence" value="ECO:0007669"/>
    <property type="project" value="UniProtKB-KW"/>
</dbReference>
<dbReference type="Gene3D" id="2.40.30.160">
    <property type="match status" value="1"/>
</dbReference>
<dbReference type="OrthoDB" id="191995at2759"/>
<evidence type="ECO:0000259" key="6">
    <source>
        <dbReference type="Pfam" id="PF25455"/>
    </source>
</evidence>